<dbReference type="Proteomes" id="UP000829364">
    <property type="component" value="Chromosome 13"/>
</dbReference>
<dbReference type="GeneID" id="72072565"/>
<dbReference type="EMBL" id="CP086366">
    <property type="protein sequence ID" value="UNI24903.1"/>
    <property type="molecule type" value="Genomic_DNA"/>
</dbReference>
<dbReference type="InterPro" id="IPR030395">
    <property type="entry name" value="GP_PDE_dom"/>
</dbReference>
<dbReference type="AlphaFoldDB" id="A0A9Q8VGR2"/>
<accession>A0A9Q8VGR2</accession>
<dbReference type="FunFam" id="3.20.20.190:FF:000040">
    <property type="entry name" value="Glycerophosphoryl diester phosphodiesterase family protein"/>
    <property type="match status" value="1"/>
</dbReference>
<comment type="similarity">
    <text evidence="1">Belongs to the glycerophosphoryl diester phosphodiesterase family.</text>
</comment>
<feature type="signal peptide" evidence="7">
    <location>
        <begin position="1"/>
        <end position="18"/>
    </location>
</feature>
<dbReference type="GO" id="GO:0008889">
    <property type="term" value="F:glycerophosphodiester phosphodiesterase activity"/>
    <property type="evidence" value="ECO:0007669"/>
    <property type="project" value="UniProtKB-EC"/>
</dbReference>
<feature type="chain" id="PRO_5040218261" description="glycerophosphodiester phosphodiesterase" evidence="7">
    <location>
        <begin position="19"/>
        <end position="418"/>
    </location>
</feature>
<proteinExistence type="inferred from homology"/>
<evidence type="ECO:0000313" key="9">
    <source>
        <dbReference type="EMBL" id="UNI24903.1"/>
    </source>
</evidence>
<dbReference type="SUPFAM" id="SSF51695">
    <property type="entry name" value="PLC-like phosphodiesterases"/>
    <property type="match status" value="1"/>
</dbReference>
<dbReference type="PANTHER" id="PTHR43620:SF7">
    <property type="entry name" value="GLYCEROPHOSPHODIESTER PHOSPHODIESTERASE GDPD5-RELATED"/>
    <property type="match status" value="1"/>
</dbReference>
<dbReference type="PROSITE" id="PS51704">
    <property type="entry name" value="GP_PDE"/>
    <property type="match status" value="1"/>
</dbReference>
<evidence type="ECO:0000256" key="1">
    <source>
        <dbReference type="ARBA" id="ARBA00007277"/>
    </source>
</evidence>
<dbReference type="Gene3D" id="3.20.20.190">
    <property type="entry name" value="Phosphatidylinositol (PI) phosphodiesterase"/>
    <property type="match status" value="1"/>
</dbReference>
<dbReference type="OrthoDB" id="1058301at2759"/>
<reference evidence="9" key="1">
    <citation type="submission" date="2021-11" db="EMBL/GenBank/DDBJ databases">
        <title>Purpureocillium_takamizusanense_genome.</title>
        <authorList>
            <person name="Nguyen N.-H."/>
        </authorList>
    </citation>
    <scope>NUCLEOTIDE SEQUENCE</scope>
    <source>
        <strain evidence="9">PT3</strain>
    </source>
</reference>
<feature type="domain" description="GP-PDE" evidence="8">
    <location>
        <begin position="67"/>
        <end position="391"/>
    </location>
</feature>
<dbReference type="RefSeq" id="XP_047848384.1">
    <property type="nucleotide sequence ID" value="XM_047992370.1"/>
</dbReference>
<sequence length="418" mass="45354">MHLTPVVAGLALAAVGNASPCPPRGGVKPIKQIELGPRPYYLVNNMTDGPLKDELQACTDKPMKPSTWSIGHRGGAPLQFPEHSRESALAGARMGAGVLECDVAFTKDRELVCRHSQCDLHTTTNIVAVPELNAKCTQPFRPAADGKPASAKCCTSDITLAEFKSLCAKMDGANTSATNPQAYLAGTPSWRTDLYATCGTVLEHKEHIALVEGLGLRHTPELKAPEVKMPFQGNYTQDMYAQQLIDNYKRARVPAERVLAQSFQYRDVLYWLKAEPAFGKTAILLDESGGTPETYPQAVQNLTTYHAAGVRTVAPPLAYLVEATKDGKIAPSAYARRANELGLAIITWSLERSGPLAAVHRNGDSYYSSIRDVIHKDGDMYELLDVLYRKVKVAGLFSDWSATVTFYANCVGVGLGSK</sequence>
<evidence type="ECO:0000256" key="7">
    <source>
        <dbReference type="SAM" id="SignalP"/>
    </source>
</evidence>
<keyword evidence="4" id="KW-0319">Glycerol metabolism</keyword>
<gene>
    <name evidence="9" type="ORF">JDV02_010622</name>
</gene>
<dbReference type="PANTHER" id="PTHR43620">
    <property type="entry name" value="GLYCEROPHOSPHORYL DIESTER PHOSPHODIESTERASE"/>
    <property type="match status" value="1"/>
</dbReference>
<evidence type="ECO:0000256" key="3">
    <source>
        <dbReference type="ARBA" id="ARBA00022729"/>
    </source>
</evidence>
<evidence type="ECO:0000313" key="10">
    <source>
        <dbReference type="Proteomes" id="UP000829364"/>
    </source>
</evidence>
<evidence type="ECO:0000256" key="4">
    <source>
        <dbReference type="ARBA" id="ARBA00022798"/>
    </source>
</evidence>
<dbReference type="EC" id="3.1.4.46" evidence="2"/>
<comment type="catalytic activity">
    <reaction evidence="6">
        <text>a sn-glycero-3-phosphodiester + H2O = an alcohol + sn-glycerol 3-phosphate + H(+)</text>
        <dbReference type="Rhea" id="RHEA:12969"/>
        <dbReference type="ChEBI" id="CHEBI:15377"/>
        <dbReference type="ChEBI" id="CHEBI:15378"/>
        <dbReference type="ChEBI" id="CHEBI:30879"/>
        <dbReference type="ChEBI" id="CHEBI:57597"/>
        <dbReference type="ChEBI" id="CHEBI:83408"/>
        <dbReference type="EC" id="3.1.4.46"/>
    </reaction>
</comment>
<evidence type="ECO:0000256" key="2">
    <source>
        <dbReference type="ARBA" id="ARBA00012247"/>
    </source>
</evidence>
<dbReference type="GO" id="GO:0006629">
    <property type="term" value="P:lipid metabolic process"/>
    <property type="evidence" value="ECO:0007669"/>
    <property type="project" value="InterPro"/>
</dbReference>
<evidence type="ECO:0000256" key="6">
    <source>
        <dbReference type="ARBA" id="ARBA00047512"/>
    </source>
</evidence>
<dbReference type="Pfam" id="PF03009">
    <property type="entry name" value="GDPD"/>
    <property type="match status" value="1"/>
</dbReference>
<keyword evidence="3 7" id="KW-0732">Signal</keyword>
<dbReference type="InterPro" id="IPR017946">
    <property type="entry name" value="PLC-like_Pdiesterase_TIM-brl"/>
</dbReference>
<dbReference type="GO" id="GO:0006071">
    <property type="term" value="P:glycerol metabolic process"/>
    <property type="evidence" value="ECO:0007669"/>
    <property type="project" value="UniProtKB-KW"/>
</dbReference>
<keyword evidence="10" id="KW-1185">Reference proteome</keyword>
<name>A0A9Q8VGR2_9HYPO</name>
<protein>
    <recommendedName>
        <fullName evidence="2">glycerophosphodiester phosphodiesterase</fullName>
        <ecNumber evidence="2">3.1.4.46</ecNumber>
    </recommendedName>
</protein>
<keyword evidence="5 9" id="KW-0378">Hydrolase</keyword>
<evidence type="ECO:0000256" key="5">
    <source>
        <dbReference type="ARBA" id="ARBA00022801"/>
    </source>
</evidence>
<organism evidence="9 10">
    <name type="scientific">Purpureocillium takamizusanense</name>
    <dbReference type="NCBI Taxonomy" id="2060973"/>
    <lineage>
        <taxon>Eukaryota</taxon>
        <taxon>Fungi</taxon>
        <taxon>Dikarya</taxon>
        <taxon>Ascomycota</taxon>
        <taxon>Pezizomycotina</taxon>
        <taxon>Sordariomycetes</taxon>
        <taxon>Hypocreomycetidae</taxon>
        <taxon>Hypocreales</taxon>
        <taxon>Ophiocordycipitaceae</taxon>
        <taxon>Purpureocillium</taxon>
    </lineage>
</organism>
<evidence type="ECO:0000259" key="8">
    <source>
        <dbReference type="PROSITE" id="PS51704"/>
    </source>
</evidence>
<dbReference type="KEGG" id="ptkz:JDV02_010622"/>